<feature type="binding site" evidence="7">
    <location>
        <position position="902"/>
    </location>
    <ligand>
        <name>Zn(2+)</name>
        <dbReference type="ChEBI" id="CHEBI:29105"/>
        <label>2</label>
    </ligand>
</feature>
<gene>
    <name evidence="7 10" type="primary">rpoC</name>
    <name evidence="10" type="ORF">GETHED_00270</name>
</gene>
<dbReference type="Proteomes" id="UP001165044">
    <property type="component" value="Unassembled WGS sequence"/>
</dbReference>
<reference evidence="10" key="1">
    <citation type="journal article" date="2023" name="Antonie Van Leeuwenhoek">
        <title>Mesoterricola silvestris gen. nov., sp. nov., Mesoterricola sediminis sp. nov., Geothrix oryzae sp. nov., Geothrix edaphica sp. nov., Geothrix rubra sp. nov., and Geothrix limicola sp. nov., six novel members of Acidobacteriota isolated from soils.</title>
        <authorList>
            <person name="Itoh H."/>
            <person name="Sugisawa Y."/>
            <person name="Mise K."/>
            <person name="Xu Z."/>
            <person name="Kuniyasu M."/>
            <person name="Ushijima N."/>
            <person name="Kawano K."/>
            <person name="Kobayashi E."/>
            <person name="Shiratori Y."/>
            <person name="Masuda Y."/>
            <person name="Senoo K."/>
        </authorList>
    </citation>
    <scope>NUCLEOTIDE SEQUENCE</scope>
    <source>
        <strain evidence="10">Red802</strain>
    </source>
</reference>
<feature type="binding site" evidence="7">
    <location>
        <position position="454"/>
    </location>
    <ligand>
        <name>Mg(2+)</name>
        <dbReference type="ChEBI" id="CHEBI:18420"/>
    </ligand>
</feature>
<dbReference type="RefSeq" id="WP_285605753.1">
    <property type="nucleotide sequence ID" value="NZ_BSDC01000001.1"/>
</dbReference>
<dbReference type="SMART" id="SM00663">
    <property type="entry name" value="RPOLA_N"/>
    <property type="match status" value="1"/>
</dbReference>
<feature type="domain" description="RNA polymerase N-terminal" evidence="9">
    <location>
        <begin position="229"/>
        <end position="508"/>
    </location>
</feature>
<dbReference type="Gene3D" id="1.10.40.90">
    <property type="match status" value="1"/>
</dbReference>
<dbReference type="InterPro" id="IPR042102">
    <property type="entry name" value="RNA_pol_Rpb1_3_sf"/>
</dbReference>
<evidence type="ECO:0000259" key="9">
    <source>
        <dbReference type="SMART" id="SM00663"/>
    </source>
</evidence>
<evidence type="ECO:0000256" key="8">
    <source>
        <dbReference type="RuleBase" id="RU004279"/>
    </source>
</evidence>
<dbReference type="InterPro" id="IPR044893">
    <property type="entry name" value="RNA_pol_Rpb1_clamp_domain"/>
</dbReference>
<dbReference type="InterPro" id="IPR007083">
    <property type="entry name" value="RNA_pol_Rpb1_4"/>
</dbReference>
<feature type="binding site" evidence="7">
    <location>
        <position position="456"/>
    </location>
    <ligand>
        <name>Mg(2+)</name>
        <dbReference type="ChEBI" id="CHEBI:18420"/>
    </ligand>
</feature>
<keyword evidence="7" id="KW-0862">Zinc</keyword>
<dbReference type="Gene3D" id="2.40.40.20">
    <property type="match status" value="1"/>
</dbReference>
<dbReference type="Gene3D" id="1.10.150.390">
    <property type="match status" value="1"/>
</dbReference>
<name>A0ABQ5PTB5_9BACT</name>
<evidence type="ECO:0000256" key="3">
    <source>
        <dbReference type="ARBA" id="ARBA00022695"/>
    </source>
</evidence>
<dbReference type="CDD" id="cd01609">
    <property type="entry name" value="RNAP_beta'_N"/>
    <property type="match status" value="1"/>
</dbReference>
<dbReference type="Gene3D" id="4.10.860.120">
    <property type="entry name" value="RNA polymerase II, clamp domain"/>
    <property type="match status" value="1"/>
</dbReference>
<feature type="binding site" evidence="7">
    <location>
        <position position="892"/>
    </location>
    <ligand>
        <name>Zn(2+)</name>
        <dbReference type="ChEBI" id="CHEBI:29105"/>
        <label>2</label>
    </ligand>
</feature>
<dbReference type="InterPro" id="IPR007066">
    <property type="entry name" value="RNA_pol_Rpb1_3"/>
</dbReference>
<comment type="similarity">
    <text evidence="7 8">Belongs to the RNA polymerase beta' chain family.</text>
</comment>
<dbReference type="Gene3D" id="2.40.50.100">
    <property type="match status" value="3"/>
</dbReference>
<sequence>MYPEQQNINAYECIRVSLASPDKMRSWSKGEVTKPETINYRSLKPERDGLFCARIFGPVNDWECLCGKYKRQKFKGVTCDKCGVEVTKKSVRRERMGHIALASPVSHVWFFKGVPSRIGYLLDIPLKDLERVLYFEAYAVTESGGTTLKEGEILNEDKFREARSLHGEGFKAQMGAEAIKELLKQVDIEALTIELRDLMKKETSSQKRSKIAKRLKVAESFHRSGNKPEWMILDVVPVLPPELRPLVPLDGGRFATSDLNDLYRRVINRNNRLKKLLELKAPDVIVRNEKRMLQEAVDALFENGKRGRLLRGVSNRPLKSLSDALKGKQGRFRQNLLGKRVDYSGRSVIVVGPDLKLHQCGLPKKMALELFKPFIFNRLEHKGFAATIRQAKEMVEEGRPEVWDVLEEVIKDHPVLLNRAPTLHRLGIQAFQPVLVEGKAIRLHPLVCTAFNADFDGDQMAVHVPLSPMAQIEAKVLMMSTQNILNPANGRPNVVPSQDIVLGGYYLTKKRIGRKGEGMVFGSVNDVVAAHYAGVVDTHAIIQLRYTGEWVDTEAWHAKDPKKNSEQEVFEAPAETVKNQIKTTTVGRVLFNRALPAELPFINGLLKKEGLLSLVNRAYKLNGPEVTIRMLDAMKDTGFMWAMKAGVSVGIDDLVVPDTKGKLLKKATEDVRAIEKEAYEGRLDSSTRYNRILEVWGKTSDQVASDMMKELEKRNENDTFLNSIYILADSGARGSKTQIRQVAGMRGLMAKPSGDIIETPITANFKEGLSVLQYFISTHGARKGLADTALKTADSGYLTRKLVDVAQDVIVNEDDCETMGGIEVEAIVNSDGTIRSRLRDRIMGRVCLEDIVDPYDPTIVRAPAGTLISEELAFKIETSGIAKVKIRSALTCEARRGICAKCYGLNLSTGRLVDLGEAVGVIAAQSIGEPGTQLTMRTFHVGGAASRTSEKSTHEAQIAGIVRYEGLEGRTVVNRKDETVALTRNGYLLVTDTDGNERERYKITSGAILRVKDKEAVEPRTVLAEWDPYNDVLLTEVGGVADFKEFEVNVSYQEEKDPISGNFRKKVIDPTDDKIHPHINVKGDNHKVLKRYNIPTGAYIEVEEGQELLPGDVIAKTSRQQAKTSDITGGLPRVTELFEGRKPKEPAIISEVTGIAKYGNRVRGNQKVVVEAETGEKGEYLIPRGKHIQVQDGDEIRAGEKLTEGAVSPHDLLKVQGDRALQAFLVNEVQEVYRAQGVVINDKHIEVIIRQMMRWVLITDVGDTPLIVEEKVDKHRFKEINEQALKDGGTPATCEPLLLGITKAALTSESFISAASFQETTRVLTEAALEGRVDYLRGLKENVILGRLIPAGTGMVHYRNLEIEEGEYPEPTPNEFQGGEDFDDEYARMAQHVEELQGMTEIDGEDL</sequence>
<accession>A0ABQ5PTB5</accession>
<feature type="binding site" evidence="7">
    <location>
        <position position="82"/>
    </location>
    <ligand>
        <name>Zn(2+)</name>
        <dbReference type="ChEBI" id="CHEBI:29105"/>
        <label>1</label>
    </ligand>
</feature>
<dbReference type="GO" id="GO:0000428">
    <property type="term" value="C:DNA-directed RNA polymerase complex"/>
    <property type="evidence" value="ECO:0007669"/>
    <property type="project" value="UniProtKB-KW"/>
</dbReference>
<organism evidence="10 11">
    <name type="scientific">Geothrix edaphica</name>
    <dbReference type="NCBI Taxonomy" id="2927976"/>
    <lineage>
        <taxon>Bacteria</taxon>
        <taxon>Pseudomonadati</taxon>
        <taxon>Acidobacteriota</taxon>
        <taxon>Holophagae</taxon>
        <taxon>Holophagales</taxon>
        <taxon>Holophagaceae</taxon>
        <taxon>Geothrix</taxon>
    </lineage>
</organism>
<dbReference type="NCBIfam" id="TIGR02386">
    <property type="entry name" value="rpoC_TIGR"/>
    <property type="match status" value="1"/>
</dbReference>
<comment type="catalytic activity">
    <reaction evidence="6 7 8">
        <text>RNA(n) + a ribonucleoside 5'-triphosphate = RNA(n+1) + diphosphate</text>
        <dbReference type="Rhea" id="RHEA:21248"/>
        <dbReference type="Rhea" id="RHEA-COMP:14527"/>
        <dbReference type="Rhea" id="RHEA-COMP:17342"/>
        <dbReference type="ChEBI" id="CHEBI:33019"/>
        <dbReference type="ChEBI" id="CHEBI:61557"/>
        <dbReference type="ChEBI" id="CHEBI:140395"/>
        <dbReference type="EC" id="2.7.7.6"/>
    </reaction>
</comment>
<dbReference type="Gene3D" id="1.10.132.30">
    <property type="match status" value="1"/>
</dbReference>
<evidence type="ECO:0000313" key="10">
    <source>
        <dbReference type="EMBL" id="GLH65663.1"/>
    </source>
</evidence>
<keyword evidence="7" id="KW-0460">Magnesium</keyword>
<dbReference type="InterPro" id="IPR000722">
    <property type="entry name" value="RNA_pol_asu"/>
</dbReference>
<dbReference type="PANTHER" id="PTHR19376:SF54">
    <property type="entry name" value="DNA-DIRECTED RNA POLYMERASE SUBUNIT BETA"/>
    <property type="match status" value="1"/>
</dbReference>
<evidence type="ECO:0000256" key="7">
    <source>
        <dbReference type="HAMAP-Rule" id="MF_01322"/>
    </source>
</evidence>
<keyword evidence="4 7" id="KW-0479">Metal-binding</keyword>
<feature type="binding site" evidence="7">
    <location>
        <position position="64"/>
    </location>
    <ligand>
        <name>Zn(2+)</name>
        <dbReference type="ChEBI" id="CHEBI:29105"/>
        <label>1</label>
    </ligand>
</feature>
<dbReference type="InterPro" id="IPR038120">
    <property type="entry name" value="Rpb1_funnel_sf"/>
</dbReference>
<keyword evidence="11" id="KW-1185">Reference proteome</keyword>
<dbReference type="Pfam" id="PF04998">
    <property type="entry name" value="RNA_pol_Rpb1_5"/>
    <property type="match status" value="1"/>
</dbReference>
<evidence type="ECO:0000256" key="2">
    <source>
        <dbReference type="ARBA" id="ARBA00022679"/>
    </source>
</evidence>
<evidence type="ECO:0000256" key="6">
    <source>
        <dbReference type="ARBA" id="ARBA00048552"/>
    </source>
</evidence>
<dbReference type="Pfam" id="PF04983">
    <property type="entry name" value="RNA_pol_Rpb1_3"/>
    <property type="match status" value="1"/>
</dbReference>
<feature type="binding site" evidence="7">
    <location>
        <position position="79"/>
    </location>
    <ligand>
        <name>Zn(2+)</name>
        <dbReference type="ChEBI" id="CHEBI:29105"/>
        <label>1</label>
    </ligand>
</feature>
<feature type="binding site" evidence="7">
    <location>
        <position position="66"/>
    </location>
    <ligand>
        <name>Zn(2+)</name>
        <dbReference type="ChEBI" id="CHEBI:29105"/>
        <label>1</label>
    </ligand>
</feature>
<keyword evidence="2 7" id="KW-0808">Transferase</keyword>
<dbReference type="InterPro" id="IPR007080">
    <property type="entry name" value="RNA_pol_Rpb1_1"/>
</dbReference>
<dbReference type="InterPro" id="IPR012754">
    <property type="entry name" value="DNA-dir_RpoC_beta_prime_bact"/>
</dbReference>
<proteinExistence type="inferred from homology"/>
<dbReference type="CDD" id="cd02655">
    <property type="entry name" value="RNAP_beta'_C"/>
    <property type="match status" value="1"/>
</dbReference>
<comment type="cofactor">
    <cofactor evidence="7">
        <name>Zn(2+)</name>
        <dbReference type="ChEBI" id="CHEBI:29105"/>
    </cofactor>
    <text evidence="7">Binds 2 Zn(2+) ions per subunit.</text>
</comment>
<evidence type="ECO:0000256" key="5">
    <source>
        <dbReference type="ARBA" id="ARBA00023163"/>
    </source>
</evidence>
<comment type="cofactor">
    <cofactor evidence="7">
        <name>Mg(2+)</name>
        <dbReference type="ChEBI" id="CHEBI:18420"/>
    </cofactor>
    <text evidence="7">Binds 1 Mg(2+) ion per subunit.</text>
</comment>
<evidence type="ECO:0000313" key="11">
    <source>
        <dbReference type="Proteomes" id="UP001165044"/>
    </source>
</evidence>
<comment type="function">
    <text evidence="7 8">DNA-dependent RNA polymerase catalyzes the transcription of DNA into RNA using the four ribonucleoside triphosphates as substrates.</text>
</comment>
<protein>
    <recommendedName>
        <fullName evidence="7">DNA-directed RNA polymerase subunit beta'</fullName>
        <shortName evidence="7">RNAP subunit beta'</shortName>
        <ecNumber evidence="7">2.7.7.6</ecNumber>
    </recommendedName>
    <alternativeName>
        <fullName evidence="7">RNA polymerase subunit beta'</fullName>
    </alternativeName>
    <alternativeName>
        <fullName evidence="7">Transcriptase subunit beta'</fullName>
    </alternativeName>
</protein>
<feature type="binding site" evidence="7">
    <location>
        <position position="899"/>
    </location>
    <ligand>
        <name>Zn(2+)</name>
        <dbReference type="ChEBI" id="CHEBI:29105"/>
        <label>2</label>
    </ligand>
</feature>
<dbReference type="Pfam" id="PF00623">
    <property type="entry name" value="RNA_pol_Rpb1_2"/>
    <property type="match status" value="1"/>
</dbReference>
<dbReference type="HAMAP" id="MF_01322">
    <property type="entry name" value="RNApol_bact_RpoC"/>
    <property type="match status" value="1"/>
</dbReference>
<dbReference type="EMBL" id="BSDC01000001">
    <property type="protein sequence ID" value="GLH65663.1"/>
    <property type="molecule type" value="Genomic_DNA"/>
</dbReference>
<dbReference type="InterPro" id="IPR006592">
    <property type="entry name" value="RNA_pol_N"/>
</dbReference>
<feature type="binding site" evidence="7">
    <location>
        <position position="458"/>
    </location>
    <ligand>
        <name>Mg(2+)</name>
        <dbReference type="ChEBI" id="CHEBI:18420"/>
    </ligand>
</feature>
<dbReference type="EC" id="2.7.7.6" evidence="7"/>
<dbReference type="Pfam" id="PF04997">
    <property type="entry name" value="RNA_pol_Rpb1_1"/>
    <property type="match status" value="1"/>
</dbReference>
<dbReference type="Pfam" id="PF05000">
    <property type="entry name" value="RNA_pol_Rpb1_4"/>
    <property type="match status" value="1"/>
</dbReference>
<dbReference type="PANTHER" id="PTHR19376">
    <property type="entry name" value="DNA-DIRECTED RNA POLYMERASE"/>
    <property type="match status" value="1"/>
</dbReference>
<dbReference type="Gene3D" id="1.10.274.100">
    <property type="entry name" value="RNA polymerase Rpb1, domain 3"/>
    <property type="match status" value="1"/>
</dbReference>
<feature type="binding site" evidence="7">
    <location>
        <position position="816"/>
    </location>
    <ligand>
        <name>Zn(2+)</name>
        <dbReference type="ChEBI" id="CHEBI:29105"/>
        <label>2</label>
    </ligand>
</feature>
<dbReference type="InterPro" id="IPR045867">
    <property type="entry name" value="DNA-dir_RpoC_beta_prime"/>
</dbReference>
<evidence type="ECO:0000256" key="4">
    <source>
        <dbReference type="ARBA" id="ARBA00022723"/>
    </source>
</evidence>
<keyword evidence="3 7" id="KW-0548">Nucleotidyltransferase</keyword>
<dbReference type="SUPFAM" id="SSF64484">
    <property type="entry name" value="beta and beta-prime subunits of DNA dependent RNA-polymerase"/>
    <property type="match status" value="1"/>
</dbReference>
<dbReference type="Gene3D" id="1.10.1790.20">
    <property type="match status" value="1"/>
</dbReference>
<dbReference type="InterPro" id="IPR007081">
    <property type="entry name" value="RNA_pol_Rpb1_5"/>
</dbReference>
<evidence type="ECO:0000256" key="1">
    <source>
        <dbReference type="ARBA" id="ARBA00022478"/>
    </source>
</evidence>
<comment type="caution">
    <text evidence="10">The sequence shown here is derived from an EMBL/GenBank/DDBJ whole genome shotgun (WGS) entry which is preliminary data.</text>
</comment>
<keyword evidence="1 7" id="KW-0240">DNA-directed RNA polymerase</keyword>
<keyword evidence="5 7" id="KW-0804">Transcription</keyword>
<comment type="subunit">
    <text evidence="7">The RNAP catalytic core consists of 2 alpha, 1 beta, 1 beta' and 1 omega subunit. When a sigma factor is associated with the core the holoenzyme is formed, which can initiate transcription.</text>
</comment>